<dbReference type="PANTHER" id="PTHR36439:SF1">
    <property type="entry name" value="DUF1697 DOMAIN-CONTAINING PROTEIN"/>
    <property type="match status" value="1"/>
</dbReference>
<organism evidence="1 2">
    <name type="scientific">Clostridium fungisolvens</name>
    <dbReference type="NCBI Taxonomy" id="1604897"/>
    <lineage>
        <taxon>Bacteria</taxon>
        <taxon>Bacillati</taxon>
        <taxon>Bacillota</taxon>
        <taxon>Clostridia</taxon>
        <taxon>Eubacteriales</taxon>
        <taxon>Clostridiaceae</taxon>
        <taxon>Clostridium</taxon>
    </lineage>
</organism>
<accession>A0A6V8SI08</accession>
<dbReference type="Proteomes" id="UP000580568">
    <property type="component" value="Unassembled WGS sequence"/>
</dbReference>
<dbReference type="RefSeq" id="WP_183277665.1">
    <property type="nucleotide sequence ID" value="NZ_BLZR01000001.1"/>
</dbReference>
<evidence type="ECO:0000313" key="2">
    <source>
        <dbReference type="Proteomes" id="UP000580568"/>
    </source>
</evidence>
<keyword evidence="2" id="KW-1185">Reference proteome</keyword>
<dbReference type="Gene3D" id="3.30.70.1280">
    <property type="entry name" value="SP0830-like domains"/>
    <property type="match status" value="1"/>
</dbReference>
<dbReference type="PIRSF" id="PIRSF008502">
    <property type="entry name" value="UCP008502"/>
    <property type="match status" value="1"/>
</dbReference>
<protein>
    <recommendedName>
        <fullName evidence="3">Cytoplasmic protein</fullName>
    </recommendedName>
</protein>
<proteinExistence type="predicted"/>
<name>A0A6V8SI08_9CLOT</name>
<dbReference type="AlphaFoldDB" id="A0A6V8SI08"/>
<dbReference type="EMBL" id="BLZR01000001">
    <property type="protein sequence ID" value="GFP76222.1"/>
    <property type="molecule type" value="Genomic_DNA"/>
</dbReference>
<comment type="caution">
    <text evidence="1">The sequence shown here is derived from an EMBL/GenBank/DDBJ whole genome shotgun (WGS) entry which is preliminary data.</text>
</comment>
<dbReference type="Pfam" id="PF08002">
    <property type="entry name" value="DUF1697"/>
    <property type="match status" value="1"/>
</dbReference>
<dbReference type="PANTHER" id="PTHR36439">
    <property type="entry name" value="BLL4334 PROTEIN"/>
    <property type="match status" value="1"/>
</dbReference>
<sequence>MNTYVALLRGINVGTKNRIKMADLKQLFESLGYVDVKTYIQSGNVIFKAEEEKEEVIINKIEDAFEEKFGFSSSIILRSGEELRDIISNCPFLETEIEEAKATAEGECFYVSLMKYAPSEDKVKLIDKYKDEGNKYKIISRDVFLLFSKSIRNSKLANNLGKLDVPSTVRNWNTINKLVSMLDDK</sequence>
<gene>
    <name evidence="1" type="ORF">bsdtw1_02323</name>
</gene>
<reference evidence="1 2" key="1">
    <citation type="submission" date="2020-07" db="EMBL/GenBank/DDBJ databases">
        <title>A new beta-1,3-glucan-decomposing anaerobic bacterium isolated from anoxic soil subjected to biological soil disinfestation.</title>
        <authorList>
            <person name="Ueki A."/>
            <person name="Tonouchi A."/>
        </authorList>
    </citation>
    <scope>NUCLEOTIDE SEQUENCE [LARGE SCALE GENOMIC DNA]</scope>
    <source>
        <strain evidence="1 2">TW1</strain>
    </source>
</reference>
<dbReference type="InterPro" id="IPR012545">
    <property type="entry name" value="DUF1697"/>
</dbReference>
<dbReference type="SUPFAM" id="SSF160379">
    <property type="entry name" value="SP0830-like"/>
    <property type="match status" value="1"/>
</dbReference>
<evidence type="ECO:0008006" key="3">
    <source>
        <dbReference type="Google" id="ProtNLM"/>
    </source>
</evidence>
<evidence type="ECO:0000313" key="1">
    <source>
        <dbReference type="EMBL" id="GFP76222.1"/>
    </source>
</evidence>